<feature type="compositionally biased region" description="Low complexity" evidence="1">
    <location>
        <begin position="32"/>
        <end position="66"/>
    </location>
</feature>
<feature type="compositionally biased region" description="Polar residues" evidence="1">
    <location>
        <begin position="1"/>
        <end position="15"/>
    </location>
</feature>
<gene>
    <name evidence="2" type="ORF">BG006_010492</name>
</gene>
<dbReference type="Proteomes" id="UP000696485">
    <property type="component" value="Unassembled WGS sequence"/>
</dbReference>
<feature type="region of interest" description="Disordered" evidence="1">
    <location>
        <begin position="166"/>
        <end position="211"/>
    </location>
</feature>
<feature type="region of interest" description="Disordered" evidence="1">
    <location>
        <begin position="272"/>
        <end position="304"/>
    </location>
</feature>
<feature type="compositionally biased region" description="Low complexity" evidence="1">
    <location>
        <begin position="272"/>
        <end position="283"/>
    </location>
</feature>
<reference evidence="2" key="1">
    <citation type="journal article" date="2020" name="Fungal Divers.">
        <title>Resolving the Mortierellaceae phylogeny through synthesis of multi-gene phylogenetics and phylogenomics.</title>
        <authorList>
            <person name="Vandepol N."/>
            <person name="Liber J."/>
            <person name="Desiro A."/>
            <person name="Na H."/>
            <person name="Kennedy M."/>
            <person name="Barry K."/>
            <person name="Grigoriev I.V."/>
            <person name="Miller A.N."/>
            <person name="O'Donnell K."/>
            <person name="Stajich J.E."/>
            <person name="Bonito G."/>
        </authorList>
    </citation>
    <scope>NUCLEOTIDE SEQUENCE</scope>
    <source>
        <strain evidence="2">NVP1</strain>
    </source>
</reference>
<dbReference type="PANTHER" id="PTHR38701:SF1">
    <property type="entry name" value="UP-REGULATED DURING SEPTATION PROTEIN 1 DOMAIN-CONTAINING PROTEIN"/>
    <property type="match status" value="1"/>
</dbReference>
<keyword evidence="3" id="KW-1185">Reference proteome</keyword>
<feature type="region of interest" description="Disordered" evidence="1">
    <location>
        <begin position="1"/>
        <end position="134"/>
    </location>
</feature>
<organism evidence="2 3">
    <name type="scientific">Podila minutissima</name>
    <dbReference type="NCBI Taxonomy" id="64525"/>
    <lineage>
        <taxon>Eukaryota</taxon>
        <taxon>Fungi</taxon>
        <taxon>Fungi incertae sedis</taxon>
        <taxon>Mucoromycota</taxon>
        <taxon>Mortierellomycotina</taxon>
        <taxon>Mortierellomycetes</taxon>
        <taxon>Mortierellales</taxon>
        <taxon>Mortierellaceae</taxon>
        <taxon>Podila</taxon>
    </lineage>
</organism>
<feature type="compositionally biased region" description="Low complexity" evidence="1">
    <location>
        <begin position="175"/>
        <end position="207"/>
    </location>
</feature>
<sequence>MNTSRPPSRSGTNGQAPIRRAKVASMAQMDISTMPSPMSNNSTMSRPSLVSNNSSHSVTSNNSYSSRPVKVRSSNSTTTIASVRNGTTNYPRGGPSPAPGREHLGVNLDHPIGAGVRRTSGSVASSSDDGTVSEDSVDDIQLFSGGQAGVGGINLSSNGRALALSGASPNSGANTPRGRTRTTTAPPLNNANSLSVVSTSSNSTPSNGAKPMRIAAGASIKVDPSSLSSIPSNSGPTITSSMSSLSGAGLGLGYSNNSGAAAAVGLLSTSISSSTSSTTSWTTAPGPRGHLTVDNPTPSTMQPNTLSSIQLQGNSGPMSITIRSRPPNGSVVSAAGNGSVVSSASATASAAKIAEENRRQEEAARTRRKIADLEISNASLLSINSSLEDKNRKQAAEIQELKMRMQSAQFGGELVGFSSTDLALAQSVDAVELTEAERQDDLLFKRLCLSIDQMICEAKQALDQSTKTGVKVLSSFDMYEKEAMAGAEDEDDDEDDDDSHGVSAASTPAVVPAPPMVNTHAKDNDITKDLVASPEDHTSHEEDDAHPPHPSSPSSSTSSNSLRQQLPSSQRKRVSLPPSLPKSISKSNSSASSSS</sequence>
<dbReference type="EMBL" id="JAAAUY010000831">
    <property type="protein sequence ID" value="KAF9326063.1"/>
    <property type="molecule type" value="Genomic_DNA"/>
</dbReference>
<feature type="compositionally biased region" description="Polar residues" evidence="1">
    <location>
        <begin position="294"/>
        <end position="304"/>
    </location>
</feature>
<protein>
    <submittedName>
        <fullName evidence="2">Uncharacterized protein</fullName>
    </submittedName>
</protein>
<feature type="compositionally biased region" description="Low complexity" evidence="1">
    <location>
        <begin position="575"/>
        <end position="595"/>
    </location>
</feature>
<feature type="compositionally biased region" description="Polar residues" evidence="1">
    <location>
        <begin position="72"/>
        <end position="90"/>
    </location>
</feature>
<name>A0A9P5SD46_9FUNG</name>
<feature type="region of interest" description="Disordered" evidence="1">
    <location>
        <begin position="484"/>
        <end position="595"/>
    </location>
</feature>
<proteinExistence type="predicted"/>
<evidence type="ECO:0000313" key="2">
    <source>
        <dbReference type="EMBL" id="KAF9326063.1"/>
    </source>
</evidence>
<evidence type="ECO:0000256" key="1">
    <source>
        <dbReference type="SAM" id="MobiDB-lite"/>
    </source>
</evidence>
<feature type="compositionally biased region" description="Low complexity" evidence="1">
    <location>
        <begin position="552"/>
        <end position="561"/>
    </location>
</feature>
<dbReference type="AlphaFoldDB" id="A0A9P5SD46"/>
<feature type="compositionally biased region" description="Acidic residues" evidence="1">
    <location>
        <begin position="487"/>
        <end position="498"/>
    </location>
</feature>
<feature type="compositionally biased region" description="Basic and acidic residues" evidence="1">
    <location>
        <begin position="520"/>
        <end position="547"/>
    </location>
</feature>
<comment type="caution">
    <text evidence="2">The sequence shown here is derived from an EMBL/GenBank/DDBJ whole genome shotgun (WGS) entry which is preliminary data.</text>
</comment>
<accession>A0A9P5SD46</accession>
<feature type="compositionally biased region" description="Polar residues" evidence="1">
    <location>
        <begin position="119"/>
        <end position="130"/>
    </location>
</feature>
<dbReference type="PANTHER" id="PTHR38701">
    <property type="entry name" value="CHROMOSOME 8, WHOLE GENOME SHOTGUN SEQUENCE"/>
    <property type="match status" value="1"/>
</dbReference>
<evidence type="ECO:0000313" key="3">
    <source>
        <dbReference type="Proteomes" id="UP000696485"/>
    </source>
</evidence>